<dbReference type="EMBL" id="LYTK01000001">
    <property type="protein sequence ID" value="OBQ72381.1"/>
    <property type="molecule type" value="Genomic_DNA"/>
</dbReference>
<reference evidence="2 3" key="1">
    <citation type="submission" date="2016-05" db="EMBL/GenBank/DDBJ databases">
        <authorList>
            <person name="Ramsay J.P."/>
        </authorList>
    </citation>
    <scope>NUCLEOTIDE SEQUENCE [LARGE SCALE GENOMIC DNA]</scope>
    <source>
        <strain evidence="2 3">NZP2042</strain>
    </source>
</reference>
<evidence type="ECO:0000256" key="1">
    <source>
        <dbReference type="SAM" id="MobiDB-lite"/>
    </source>
</evidence>
<feature type="region of interest" description="Disordered" evidence="1">
    <location>
        <begin position="107"/>
        <end position="170"/>
    </location>
</feature>
<dbReference type="RefSeq" id="WP_065005029.1">
    <property type="nucleotide sequence ID" value="NZ_CP033334.1"/>
</dbReference>
<protein>
    <submittedName>
        <fullName evidence="2">Uncharacterized protein</fullName>
    </submittedName>
</protein>
<feature type="compositionally biased region" description="Basic and acidic residues" evidence="1">
    <location>
        <begin position="119"/>
        <end position="142"/>
    </location>
</feature>
<evidence type="ECO:0000313" key="3">
    <source>
        <dbReference type="Proteomes" id="UP000093737"/>
    </source>
</evidence>
<accession>A0A6M7U920</accession>
<gene>
    <name evidence="2" type="ORF">A8145_06105</name>
</gene>
<dbReference type="Proteomes" id="UP000093737">
    <property type="component" value="Unassembled WGS sequence"/>
</dbReference>
<dbReference type="AlphaFoldDB" id="A0A6M7U920"/>
<evidence type="ECO:0000313" key="2">
    <source>
        <dbReference type="EMBL" id="OBQ72381.1"/>
    </source>
</evidence>
<dbReference type="Gene3D" id="1.10.10.10">
    <property type="entry name" value="Winged helix-like DNA-binding domain superfamily/Winged helix DNA-binding domain"/>
    <property type="match status" value="1"/>
</dbReference>
<sequence>MSAFLLGIGFRADMGTCARKLVLLKLIDACEDDGSRIFPAISTIARAAQCSTRQVQRELKAFLDIGLIRLVREGGKGPRSTNEYALDLDVLQLLGKGGWSLVAGDRAENKGDTVSPFESEEKGDTGDAPRVTPETDKGDKLSHPTPPDPSLDPSVERERERDRDEQKTVERWLKRVHPTWPTFIADSGKTAFAAAMALTPAEREMAADRMADYLAAEKLTKGRCAFGVYLSEKRWERLGPKPEAPEKPSYAPAFGPVWAAIRMRDLVTGPKAQPSPLKGWEERAIAEGTLNRDALERGNRMRTGWPMVNGLHLAAETRGLGIHSFGPEEERLGKLCEFVPVDTECWEAWKLEHQLRGWPWLPDPGTMRGVYFPVGGPGGLEAFEQAVRGQHDAGGREAAE</sequence>
<feature type="compositionally biased region" description="Basic and acidic residues" evidence="1">
    <location>
        <begin position="154"/>
        <end position="170"/>
    </location>
</feature>
<dbReference type="InterPro" id="IPR036388">
    <property type="entry name" value="WH-like_DNA-bd_sf"/>
</dbReference>
<organism evidence="2 3">
    <name type="scientific">Rhizobium loti</name>
    <name type="common">Mesorhizobium loti</name>
    <dbReference type="NCBI Taxonomy" id="381"/>
    <lineage>
        <taxon>Bacteria</taxon>
        <taxon>Pseudomonadati</taxon>
        <taxon>Pseudomonadota</taxon>
        <taxon>Alphaproteobacteria</taxon>
        <taxon>Hyphomicrobiales</taxon>
        <taxon>Phyllobacteriaceae</taxon>
        <taxon>Mesorhizobium</taxon>
    </lineage>
</organism>
<name>A0A6M7U920_RHILI</name>
<proteinExistence type="predicted"/>
<comment type="caution">
    <text evidence="2">The sequence shown here is derived from an EMBL/GenBank/DDBJ whole genome shotgun (WGS) entry which is preliminary data.</text>
</comment>